<reference evidence="5 6" key="1">
    <citation type="journal article" date="2018" name="Genome Biol. Evol.">
        <title>Multiple Roots of Fruiting Body Formation in Amoebozoa.</title>
        <authorList>
            <person name="Hillmann F."/>
            <person name="Forbes G."/>
            <person name="Novohradska S."/>
            <person name="Ferling I."/>
            <person name="Riege K."/>
            <person name="Groth M."/>
            <person name="Westermann M."/>
            <person name="Marz M."/>
            <person name="Spaller T."/>
            <person name="Winckler T."/>
            <person name="Schaap P."/>
            <person name="Glockner G."/>
        </authorList>
    </citation>
    <scope>NUCLEOTIDE SEQUENCE [LARGE SCALE GENOMIC DNA]</scope>
    <source>
        <strain evidence="5 6">Jena</strain>
    </source>
</reference>
<dbReference type="Gene3D" id="2.40.50.140">
    <property type="entry name" value="Nucleic acid-binding proteins"/>
    <property type="match status" value="1"/>
</dbReference>
<dbReference type="Pfam" id="PF01336">
    <property type="entry name" value="tRNA_anti-codon"/>
    <property type="match status" value="1"/>
</dbReference>
<comment type="subcellular location">
    <subcellularLocation>
        <location evidence="1">Nucleus</location>
    </subcellularLocation>
</comment>
<dbReference type="STRING" id="1890364.A0A2P6N7U8"/>
<sequence>MADQDGGGYLSNDQMDTQDKNKLAPLTILPVTIKQIHSGEPNVEKTGITIDDNHSKWYTVVALVLTKEVTQLHCKFTLDDTTGQIEGSVYLDKFKDVPAYQNLLDSITEQTYVRVVGGVRLFGEKPSISITRILPVTDFNEITFHLTEAAYLHTQYARSKGQSTDAPAKQYIQPNNYNNYNAQDGSDEGLQEQLYQMIVEQPSSIAALSARLRRSEKEIAVVLEQLNSNGRIYLRDRGIYTAE</sequence>
<dbReference type="GO" id="GO:0000781">
    <property type="term" value="C:chromosome, telomeric region"/>
    <property type="evidence" value="ECO:0007669"/>
    <property type="project" value="TreeGrafter"/>
</dbReference>
<evidence type="ECO:0000256" key="3">
    <source>
        <dbReference type="ARBA" id="ARBA00023242"/>
    </source>
</evidence>
<evidence type="ECO:0000313" key="5">
    <source>
        <dbReference type="EMBL" id="PRP80019.1"/>
    </source>
</evidence>
<dbReference type="InParanoid" id="A0A2P6N7U8"/>
<keyword evidence="6" id="KW-1185">Reference proteome</keyword>
<dbReference type="InterPro" id="IPR004365">
    <property type="entry name" value="NA-bd_OB_tRNA"/>
</dbReference>
<name>A0A2P6N7U8_9EUKA</name>
<proteinExistence type="predicted"/>
<dbReference type="PANTHER" id="PTHR13989:SF16">
    <property type="entry name" value="REPLICATION PROTEIN A2"/>
    <property type="match status" value="1"/>
</dbReference>
<dbReference type="EMBL" id="MDYQ01000163">
    <property type="protein sequence ID" value="PRP80019.1"/>
    <property type="molecule type" value="Genomic_DNA"/>
</dbReference>
<keyword evidence="3" id="KW-0539">Nucleus</keyword>
<evidence type="ECO:0000256" key="2">
    <source>
        <dbReference type="ARBA" id="ARBA00023125"/>
    </source>
</evidence>
<dbReference type="InterPro" id="IPR040260">
    <property type="entry name" value="RFA2-like"/>
</dbReference>
<accession>A0A2P6N7U8</accession>
<dbReference type="Proteomes" id="UP000241769">
    <property type="component" value="Unassembled WGS sequence"/>
</dbReference>
<keyword evidence="2" id="KW-0238">DNA-binding</keyword>
<dbReference type="PANTHER" id="PTHR13989">
    <property type="entry name" value="REPLICATION PROTEIN A-RELATED"/>
    <property type="match status" value="1"/>
</dbReference>
<evidence type="ECO:0000313" key="6">
    <source>
        <dbReference type="Proteomes" id="UP000241769"/>
    </source>
</evidence>
<dbReference type="GO" id="GO:0006289">
    <property type="term" value="P:nucleotide-excision repair"/>
    <property type="evidence" value="ECO:0007669"/>
    <property type="project" value="TreeGrafter"/>
</dbReference>
<dbReference type="AlphaFoldDB" id="A0A2P6N7U8"/>
<comment type="caution">
    <text evidence="5">The sequence shown here is derived from an EMBL/GenBank/DDBJ whole genome shotgun (WGS) entry which is preliminary data.</text>
</comment>
<dbReference type="OrthoDB" id="25571at2759"/>
<gene>
    <name evidence="5" type="ORF">PROFUN_12306</name>
</gene>
<dbReference type="GO" id="GO:0006260">
    <property type="term" value="P:DNA replication"/>
    <property type="evidence" value="ECO:0007669"/>
    <property type="project" value="TreeGrafter"/>
</dbReference>
<feature type="domain" description="OB" evidence="4">
    <location>
        <begin position="59"/>
        <end position="135"/>
    </location>
</feature>
<dbReference type="SUPFAM" id="SSF50249">
    <property type="entry name" value="Nucleic acid-binding proteins"/>
    <property type="match status" value="1"/>
</dbReference>
<dbReference type="GO" id="GO:0000724">
    <property type="term" value="P:double-strand break repair via homologous recombination"/>
    <property type="evidence" value="ECO:0007669"/>
    <property type="project" value="TreeGrafter"/>
</dbReference>
<dbReference type="GO" id="GO:0005662">
    <property type="term" value="C:DNA replication factor A complex"/>
    <property type="evidence" value="ECO:0007669"/>
    <property type="project" value="TreeGrafter"/>
</dbReference>
<evidence type="ECO:0000259" key="4">
    <source>
        <dbReference type="Pfam" id="PF01336"/>
    </source>
</evidence>
<dbReference type="CDD" id="cd04478">
    <property type="entry name" value="RPA2_DBD_D"/>
    <property type="match status" value="1"/>
</dbReference>
<evidence type="ECO:0000256" key="1">
    <source>
        <dbReference type="ARBA" id="ARBA00004123"/>
    </source>
</evidence>
<organism evidence="5 6">
    <name type="scientific">Planoprotostelium fungivorum</name>
    <dbReference type="NCBI Taxonomy" id="1890364"/>
    <lineage>
        <taxon>Eukaryota</taxon>
        <taxon>Amoebozoa</taxon>
        <taxon>Evosea</taxon>
        <taxon>Variosea</taxon>
        <taxon>Cavosteliida</taxon>
        <taxon>Cavosteliaceae</taxon>
        <taxon>Planoprotostelium</taxon>
    </lineage>
</organism>
<protein>
    <submittedName>
        <fullName evidence="5">Replication factor A protein</fullName>
    </submittedName>
</protein>
<dbReference type="GO" id="GO:0035861">
    <property type="term" value="C:site of double-strand break"/>
    <property type="evidence" value="ECO:0007669"/>
    <property type="project" value="TreeGrafter"/>
</dbReference>
<dbReference type="GO" id="GO:0003697">
    <property type="term" value="F:single-stranded DNA binding"/>
    <property type="evidence" value="ECO:0007669"/>
    <property type="project" value="TreeGrafter"/>
</dbReference>
<dbReference type="InterPro" id="IPR012340">
    <property type="entry name" value="NA-bd_OB-fold"/>
</dbReference>